<organism evidence="2 3">
    <name type="scientific">Vigna unguiculata</name>
    <name type="common">Cowpea</name>
    <dbReference type="NCBI Taxonomy" id="3917"/>
    <lineage>
        <taxon>Eukaryota</taxon>
        <taxon>Viridiplantae</taxon>
        <taxon>Streptophyta</taxon>
        <taxon>Embryophyta</taxon>
        <taxon>Tracheophyta</taxon>
        <taxon>Spermatophyta</taxon>
        <taxon>Magnoliopsida</taxon>
        <taxon>eudicotyledons</taxon>
        <taxon>Gunneridae</taxon>
        <taxon>Pentapetalae</taxon>
        <taxon>rosids</taxon>
        <taxon>fabids</taxon>
        <taxon>Fabales</taxon>
        <taxon>Fabaceae</taxon>
        <taxon>Papilionoideae</taxon>
        <taxon>50 kb inversion clade</taxon>
        <taxon>NPAAA clade</taxon>
        <taxon>indigoferoid/millettioid clade</taxon>
        <taxon>Phaseoleae</taxon>
        <taxon>Vigna</taxon>
    </lineage>
</organism>
<accession>A0A4D6NEJ4</accession>
<evidence type="ECO:0000313" key="2">
    <source>
        <dbReference type="EMBL" id="QCE11312.1"/>
    </source>
</evidence>
<evidence type="ECO:0000256" key="1">
    <source>
        <dbReference type="SAM" id="MobiDB-lite"/>
    </source>
</evidence>
<gene>
    <name evidence="2" type="ORF">DEO72_LG10g2545</name>
</gene>
<dbReference type="AlphaFoldDB" id="A0A4D6NEJ4"/>
<protein>
    <submittedName>
        <fullName evidence="2">Uncharacterized protein</fullName>
    </submittedName>
</protein>
<feature type="compositionally biased region" description="Gly residues" evidence="1">
    <location>
        <begin position="88"/>
        <end position="98"/>
    </location>
</feature>
<feature type="compositionally biased region" description="Basic and acidic residues" evidence="1">
    <location>
        <begin position="35"/>
        <end position="62"/>
    </location>
</feature>
<proteinExistence type="predicted"/>
<sequence length="131" mass="14031">MHPFLTNLTTQSQSPAQNHQNRGFRATATGSGKRVSREVSVRGERDGGSVHDVVAGREEDVRGLQQGAPRGVQRARRVASQGVSSRGEGAGGRGGGAATGVREGEIIVDGVEKQRYSRIKDEEERNLALRL</sequence>
<dbReference type="Proteomes" id="UP000501690">
    <property type="component" value="Linkage Group LG10"/>
</dbReference>
<dbReference type="EMBL" id="CP039354">
    <property type="protein sequence ID" value="QCE11312.1"/>
    <property type="molecule type" value="Genomic_DNA"/>
</dbReference>
<keyword evidence="3" id="KW-1185">Reference proteome</keyword>
<evidence type="ECO:0000313" key="3">
    <source>
        <dbReference type="Proteomes" id="UP000501690"/>
    </source>
</evidence>
<reference evidence="2 3" key="1">
    <citation type="submission" date="2019-04" db="EMBL/GenBank/DDBJ databases">
        <title>An improved genome assembly and genetic linkage map for asparagus bean, Vigna unguiculata ssp. sesquipedialis.</title>
        <authorList>
            <person name="Xia Q."/>
            <person name="Zhang R."/>
            <person name="Dong Y."/>
        </authorList>
    </citation>
    <scope>NUCLEOTIDE SEQUENCE [LARGE SCALE GENOMIC DNA]</scope>
    <source>
        <tissue evidence="2">Leaf</tissue>
    </source>
</reference>
<feature type="region of interest" description="Disordered" evidence="1">
    <location>
        <begin position="1"/>
        <end position="104"/>
    </location>
</feature>
<name>A0A4D6NEJ4_VIGUN</name>
<feature type="compositionally biased region" description="Polar residues" evidence="1">
    <location>
        <begin position="1"/>
        <end position="21"/>
    </location>
</feature>